<keyword evidence="1" id="KW-1133">Transmembrane helix</keyword>
<dbReference type="EMBL" id="CP046172">
    <property type="protein sequence ID" value="QIS13847.1"/>
    <property type="molecule type" value="Genomic_DNA"/>
</dbReference>
<dbReference type="Proteomes" id="UP000503540">
    <property type="component" value="Chromosome"/>
</dbReference>
<name>A0A6G9YL97_9NOCA</name>
<protein>
    <recommendedName>
        <fullName evidence="4">DUF5313 domain-containing protein</fullName>
    </recommendedName>
</protein>
<reference evidence="2 3" key="1">
    <citation type="journal article" date="2019" name="ACS Chem. Biol.">
        <title>Identification and Mobilization of a Cryptic Antibiotic Biosynthesis Gene Locus from a Human-Pathogenic Nocardia Isolate.</title>
        <authorList>
            <person name="Herisse M."/>
            <person name="Ishida K."/>
            <person name="Porter J.L."/>
            <person name="Howden B."/>
            <person name="Hertweck C."/>
            <person name="Stinear T.P."/>
            <person name="Pidot S.J."/>
        </authorList>
    </citation>
    <scope>NUCLEOTIDE SEQUENCE [LARGE SCALE GENOMIC DNA]</scope>
    <source>
        <strain evidence="2 3">AUSMDU00012717</strain>
    </source>
</reference>
<evidence type="ECO:0008006" key="4">
    <source>
        <dbReference type="Google" id="ProtNLM"/>
    </source>
</evidence>
<proteinExistence type="predicted"/>
<feature type="transmembrane region" description="Helical" evidence="1">
    <location>
        <begin position="88"/>
        <end position="109"/>
    </location>
</feature>
<dbReference type="RefSeq" id="WP_238846741.1">
    <property type="nucleotide sequence ID" value="NZ_CP046172.1"/>
</dbReference>
<dbReference type="AlphaFoldDB" id="A0A6G9YL97"/>
<dbReference type="KEGG" id="nah:F5544_30010"/>
<keyword evidence="1" id="KW-0472">Membrane</keyword>
<keyword evidence="1" id="KW-0812">Transmembrane</keyword>
<evidence type="ECO:0000313" key="2">
    <source>
        <dbReference type="EMBL" id="QIS13847.1"/>
    </source>
</evidence>
<dbReference type="Pfam" id="PF17240">
    <property type="entry name" value="DUF5313"/>
    <property type="match status" value="1"/>
</dbReference>
<accession>A0A6G9YL97</accession>
<dbReference type="InterPro" id="IPR035197">
    <property type="entry name" value="DUF5313"/>
</dbReference>
<sequence>MTAVVSPAWTDNFGPREGFSTGSGPKLSAQADSWLGYTVGRAMPDDLSAWVLRDLTGKHTYTRHLVRGMVPFLPLFTAFLLFPGPFWIRAAMTLLALILALFYCAAYMAPNRTHRLTQHGYPADLDAPGVLHATAHERARYNVNHPRPEG</sequence>
<evidence type="ECO:0000256" key="1">
    <source>
        <dbReference type="SAM" id="Phobius"/>
    </source>
</evidence>
<keyword evidence="3" id="KW-1185">Reference proteome</keyword>
<feature type="transmembrane region" description="Helical" evidence="1">
    <location>
        <begin position="65"/>
        <end position="82"/>
    </location>
</feature>
<gene>
    <name evidence="2" type="ORF">F5544_30010</name>
</gene>
<evidence type="ECO:0000313" key="3">
    <source>
        <dbReference type="Proteomes" id="UP000503540"/>
    </source>
</evidence>
<organism evidence="2 3">
    <name type="scientific">Nocardia arthritidis</name>
    <dbReference type="NCBI Taxonomy" id="228602"/>
    <lineage>
        <taxon>Bacteria</taxon>
        <taxon>Bacillati</taxon>
        <taxon>Actinomycetota</taxon>
        <taxon>Actinomycetes</taxon>
        <taxon>Mycobacteriales</taxon>
        <taxon>Nocardiaceae</taxon>
        <taxon>Nocardia</taxon>
    </lineage>
</organism>